<dbReference type="InterPro" id="IPR056944">
    <property type="entry name" value="Tubby_C-like"/>
</dbReference>
<protein>
    <recommendedName>
        <fullName evidence="1">Tubby C-terminal domain-containing protein</fullName>
    </recommendedName>
</protein>
<dbReference type="Pfam" id="PF23728">
    <property type="entry name" value="Tubby_C_like"/>
    <property type="match status" value="1"/>
</dbReference>
<reference evidence="2" key="1">
    <citation type="submission" date="2022-01" db="EMBL/GenBank/DDBJ databases">
        <authorList>
            <person name="Criscuolo A."/>
        </authorList>
    </citation>
    <scope>NUCLEOTIDE SEQUENCE</scope>
    <source>
        <strain evidence="2">CIP111893</strain>
    </source>
</reference>
<comment type="caution">
    <text evidence="2">The sequence shown here is derived from an EMBL/GenBank/DDBJ whole genome shotgun (WGS) entry which is preliminary data.</text>
</comment>
<accession>A0ABN8GCY9</accession>
<dbReference type="Proteomes" id="UP000838686">
    <property type="component" value="Unassembled WGS sequence"/>
</dbReference>
<feature type="domain" description="Tubby C-terminal" evidence="1">
    <location>
        <begin position="2"/>
        <end position="64"/>
    </location>
</feature>
<proteinExistence type="predicted"/>
<dbReference type="EMBL" id="CAKMMF010000006">
    <property type="protein sequence ID" value="CAH1200636.1"/>
    <property type="molecule type" value="Genomic_DNA"/>
</dbReference>
<name>A0ABN8GCY9_9BACL</name>
<keyword evidence="3" id="KW-1185">Reference proteome</keyword>
<evidence type="ECO:0000259" key="1">
    <source>
        <dbReference type="Pfam" id="PF23728"/>
    </source>
</evidence>
<evidence type="ECO:0000313" key="3">
    <source>
        <dbReference type="Proteomes" id="UP000838686"/>
    </source>
</evidence>
<dbReference type="RefSeq" id="WP_236339859.1">
    <property type="nucleotide sequence ID" value="NZ_CAKMMF010000006.1"/>
</dbReference>
<sequence length="76" mass="8902">MYTYRMYNRYSTKKSEVHNDQGEVVAYIERTYSNPFMRLLDIMTEGSMFADYRITDANDKLVVGLGKNHSGWEHVG</sequence>
<evidence type="ECO:0000313" key="2">
    <source>
        <dbReference type="EMBL" id="CAH1200636.1"/>
    </source>
</evidence>
<gene>
    <name evidence="2" type="ORF">PAECIP111893_01516</name>
</gene>
<organism evidence="2 3">
    <name type="scientific">Paenibacillus plantiphilus</name>
    <dbReference type="NCBI Taxonomy" id="2905650"/>
    <lineage>
        <taxon>Bacteria</taxon>
        <taxon>Bacillati</taxon>
        <taxon>Bacillota</taxon>
        <taxon>Bacilli</taxon>
        <taxon>Bacillales</taxon>
        <taxon>Paenibacillaceae</taxon>
        <taxon>Paenibacillus</taxon>
    </lineage>
</organism>